<evidence type="ECO:0008006" key="4">
    <source>
        <dbReference type="Google" id="ProtNLM"/>
    </source>
</evidence>
<evidence type="ECO:0000313" key="2">
    <source>
        <dbReference type="EMBL" id="MFC4982631.1"/>
    </source>
</evidence>
<protein>
    <recommendedName>
        <fullName evidence="4">Integral membrane protein</fullName>
    </recommendedName>
</protein>
<gene>
    <name evidence="2" type="ORF">ACFPL4_30540</name>
</gene>
<feature type="transmembrane region" description="Helical" evidence="1">
    <location>
        <begin position="73"/>
        <end position="90"/>
    </location>
</feature>
<keyword evidence="3" id="KW-1185">Reference proteome</keyword>
<dbReference type="Proteomes" id="UP001595908">
    <property type="component" value="Unassembled WGS sequence"/>
</dbReference>
<evidence type="ECO:0000313" key="3">
    <source>
        <dbReference type="Proteomes" id="UP001595908"/>
    </source>
</evidence>
<sequence>MTLARAFPDSTAEWWIYLGVLVLYLLTRWFLAWRQARKEGAEHPVRTAFEDEDAEETNTGTPSTGSFSSYRQLMGFVGGAIVIVLVAALTEGGLQLTLMCTLVPVIVVLLAYLDFRRARTQRLTHRHT</sequence>
<proteinExistence type="predicted"/>
<evidence type="ECO:0000256" key="1">
    <source>
        <dbReference type="SAM" id="Phobius"/>
    </source>
</evidence>
<dbReference type="RefSeq" id="WP_033303900.1">
    <property type="nucleotide sequence ID" value="NZ_JBFBDJ010000012.1"/>
</dbReference>
<comment type="caution">
    <text evidence="2">The sequence shown here is derived from an EMBL/GenBank/DDBJ whole genome shotgun (WGS) entry which is preliminary data.</text>
</comment>
<accession>A0ABV9VFY2</accession>
<organism evidence="2 3">
    <name type="scientific">Streptomyces atroolivaceus</name>
    <dbReference type="NCBI Taxonomy" id="66869"/>
    <lineage>
        <taxon>Bacteria</taxon>
        <taxon>Bacillati</taxon>
        <taxon>Actinomycetota</taxon>
        <taxon>Actinomycetes</taxon>
        <taxon>Kitasatosporales</taxon>
        <taxon>Streptomycetaceae</taxon>
        <taxon>Streptomyces</taxon>
    </lineage>
</organism>
<feature type="transmembrane region" description="Helical" evidence="1">
    <location>
        <begin position="14"/>
        <end position="31"/>
    </location>
</feature>
<reference evidence="3" key="1">
    <citation type="journal article" date="2019" name="Int. J. Syst. Evol. Microbiol.">
        <title>The Global Catalogue of Microorganisms (GCM) 10K type strain sequencing project: providing services to taxonomists for standard genome sequencing and annotation.</title>
        <authorList>
            <consortium name="The Broad Institute Genomics Platform"/>
            <consortium name="The Broad Institute Genome Sequencing Center for Infectious Disease"/>
            <person name="Wu L."/>
            <person name="Ma J."/>
        </authorList>
    </citation>
    <scope>NUCLEOTIDE SEQUENCE [LARGE SCALE GENOMIC DNA]</scope>
    <source>
        <strain evidence="3">ICMP 257</strain>
    </source>
</reference>
<feature type="transmembrane region" description="Helical" evidence="1">
    <location>
        <begin position="96"/>
        <end position="115"/>
    </location>
</feature>
<dbReference type="EMBL" id="JBHSJE010000011">
    <property type="protein sequence ID" value="MFC4982631.1"/>
    <property type="molecule type" value="Genomic_DNA"/>
</dbReference>
<name>A0ABV9VFY2_STRAZ</name>
<dbReference type="GeneID" id="31235938"/>
<keyword evidence="1" id="KW-0472">Membrane</keyword>
<keyword evidence="1" id="KW-1133">Transmembrane helix</keyword>
<keyword evidence="1" id="KW-0812">Transmembrane</keyword>